<evidence type="ECO:0000313" key="2">
    <source>
        <dbReference type="EMBL" id="CEP22058.1"/>
    </source>
</evidence>
<dbReference type="PANTHER" id="PTHR28291">
    <property type="entry name" value="CTD KINASE SUBUNIT GAMMA"/>
    <property type="match status" value="1"/>
</dbReference>
<reference evidence="3" key="1">
    <citation type="journal article" date="2015" name="J. Biotechnol.">
        <title>The structure of the Cyberlindnera jadinii genome and its relation to Candida utilis analyzed by the occurrence of single nucleotide polymorphisms.</title>
        <authorList>
            <person name="Rupp O."/>
            <person name="Brinkrolf K."/>
            <person name="Buerth C."/>
            <person name="Kunigo M."/>
            <person name="Schneider J."/>
            <person name="Jaenicke S."/>
            <person name="Goesmann A."/>
            <person name="Puehler A."/>
            <person name="Jaeger K.-E."/>
            <person name="Ernst J.F."/>
        </authorList>
    </citation>
    <scope>NUCLEOTIDE SEQUENCE [LARGE SCALE GENOMIC DNA]</scope>
    <source>
        <strain evidence="3">ATCC 18201 / CBS 1600 / BCRC 20928 / JCM 3617 / NBRC 0987 / NRRL Y-1542</strain>
    </source>
</reference>
<dbReference type="Proteomes" id="UP000038830">
    <property type="component" value="Unassembled WGS sequence"/>
</dbReference>
<dbReference type="InterPro" id="IPR006569">
    <property type="entry name" value="CID_dom"/>
</dbReference>
<organism evidence="2 3">
    <name type="scientific">Cyberlindnera jadinii (strain ATCC 18201 / CBS 1600 / BCRC 20928 / JCM 3617 / NBRC 0987 / NRRL Y-1542)</name>
    <name type="common">Torula yeast</name>
    <name type="synonym">Candida utilis</name>
    <dbReference type="NCBI Taxonomy" id="983966"/>
    <lineage>
        <taxon>Eukaryota</taxon>
        <taxon>Fungi</taxon>
        <taxon>Dikarya</taxon>
        <taxon>Ascomycota</taxon>
        <taxon>Saccharomycotina</taxon>
        <taxon>Saccharomycetes</taxon>
        <taxon>Phaffomycetales</taxon>
        <taxon>Phaffomycetaceae</taxon>
        <taxon>Cyberlindnera</taxon>
    </lineage>
</organism>
<dbReference type="AlphaFoldDB" id="A0A0H5C2I8"/>
<evidence type="ECO:0000313" key="3">
    <source>
        <dbReference type="Proteomes" id="UP000038830"/>
    </source>
</evidence>
<accession>A0A0H5C2I8</accession>
<dbReference type="Pfam" id="PF12243">
    <property type="entry name" value="CTK3"/>
    <property type="match status" value="1"/>
</dbReference>
<dbReference type="InterPro" id="IPR024637">
    <property type="entry name" value="Ctk3_C"/>
</dbReference>
<dbReference type="GO" id="GO:0045943">
    <property type="term" value="P:positive regulation of transcription by RNA polymerase I"/>
    <property type="evidence" value="ECO:0007669"/>
    <property type="project" value="TreeGrafter"/>
</dbReference>
<evidence type="ECO:0000259" key="1">
    <source>
        <dbReference type="PROSITE" id="PS51391"/>
    </source>
</evidence>
<dbReference type="Gene3D" id="1.25.40.90">
    <property type="match status" value="1"/>
</dbReference>
<dbReference type="InterPro" id="IPR042326">
    <property type="entry name" value="Ctk3"/>
</dbReference>
<gene>
    <name evidence="2" type="ORF">BN1211_2322</name>
</gene>
<dbReference type="GO" id="GO:0032786">
    <property type="term" value="P:positive regulation of DNA-templated transcription, elongation"/>
    <property type="evidence" value="ECO:0007669"/>
    <property type="project" value="InterPro"/>
</dbReference>
<sequence length="258" mass="30408">MDPFEARLQFSQMMETMSSFSQTILKAINFALKNQDLHEDFHSVVLEILDRLDFNARINVLYFLEALIRYISNSSNFKDSRVPYVDNLERDWKLILSKVIGDDLVNLNSCVDVQREVERVLGKQNRDLSKMYDDLTLENLVVKSEESEGFRAAWSFLISKKRQGIRDRLQLIHDPETAHIGDGLSSKPTKEQILKRIENDRERNKRLKETNWVVARPLGKPDIPEFERIWNQYQALDEDDYLQLKELQQVVRESYQVL</sequence>
<dbReference type="EMBL" id="CDQK01000002">
    <property type="protein sequence ID" value="CEP22058.1"/>
    <property type="molecule type" value="Genomic_DNA"/>
</dbReference>
<proteinExistence type="predicted"/>
<name>A0A0H5C2I8_CYBJN</name>
<dbReference type="InterPro" id="IPR024638">
    <property type="entry name" value="Ctk3_N"/>
</dbReference>
<protein>
    <recommendedName>
        <fullName evidence="1">CID domain-containing protein</fullName>
    </recommendedName>
</protein>
<dbReference type="PANTHER" id="PTHR28291:SF1">
    <property type="entry name" value="CTD KINASE SUBUNIT GAMMA"/>
    <property type="match status" value="1"/>
</dbReference>
<feature type="domain" description="CID" evidence="1">
    <location>
        <begin position="2"/>
        <end position="148"/>
    </location>
</feature>
<dbReference type="PROSITE" id="PS51391">
    <property type="entry name" value="CID"/>
    <property type="match status" value="1"/>
</dbReference>
<dbReference type="InterPro" id="IPR008942">
    <property type="entry name" value="ENTH_VHS"/>
</dbReference>
<dbReference type="Pfam" id="PF12350">
    <property type="entry name" value="CTK3_C"/>
    <property type="match status" value="1"/>
</dbReference>
<dbReference type="GO" id="GO:0070692">
    <property type="term" value="C:CTDK-1 complex"/>
    <property type="evidence" value="ECO:0007669"/>
    <property type="project" value="InterPro"/>
</dbReference>